<evidence type="ECO:0000313" key="7">
    <source>
        <dbReference type="Proteomes" id="UP000006875"/>
    </source>
</evidence>
<dbReference type="AlphaFoldDB" id="E3HE24"/>
<dbReference type="KEGG" id="ipo:Ilyop_2889"/>
<dbReference type="RefSeq" id="WP_013389288.1">
    <property type="nucleotide sequence ID" value="NC_014634.1"/>
</dbReference>
<dbReference type="PANTHER" id="PTHR30121:SF12">
    <property type="entry name" value="TYPE IV SECRETION SYSTEM PROTEIN CAGE"/>
    <property type="match status" value="1"/>
</dbReference>
<feature type="domain" description="TraG P-loop" evidence="5">
    <location>
        <begin position="445"/>
        <end position="729"/>
    </location>
</feature>
<dbReference type="GO" id="GO:0005524">
    <property type="term" value="F:ATP binding"/>
    <property type="evidence" value="ECO:0007669"/>
    <property type="project" value="UniProtKB-KW"/>
</dbReference>
<dbReference type="Proteomes" id="UP000006875">
    <property type="component" value="Plasmid pILYOP02"/>
</dbReference>
<keyword evidence="7" id="KW-1185">Reference proteome</keyword>
<dbReference type="Gene3D" id="3.40.50.300">
    <property type="entry name" value="P-loop containing nucleotide triphosphate hydrolases"/>
    <property type="match status" value="2"/>
</dbReference>
<dbReference type="InterPro" id="IPR043964">
    <property type="entry name" value="P-loop_TraG"/>
</dbReference>
<reference evidence="6 7" key="1">
    <citation type="journal article" date="2010" name="Stand. Genomic Sci.">
        <title>Complete genome sequence of Ilyobacter polytropus type strain (CuHbu1).</title>
        <authorList>
            <person name="Sikorski J."/>
            <person name="Chertkov O."/>
            <person name="Lapidus A."/>
            <person name="Nolan M."/>
            <person name="Lucas S."/>
            <person name="Del Rio T.G."/>
            <person name="Tice H."/>
            <person name="Cheng J.F."/>
            <person name="Tapia R."/>
            <person name="Han C."/>
            <person name="Goodwin L."/>
            <person name="Pitluck S."/>
            <person name="Liolios K."/>
            <person name="Ivanova N."/>
            <person name="Mavromatis K."/>
            <person name="Mikhailova N."/>
            <person name="Pati A."/>
            <person name="Chen A."/>
            <person name="Palaniappan K."/>
            <person name="Land M."/>
            <person name="Hauser L."/>
            <person name="Chang Y.J."/>
            <person name="Jeffries C.D."/>
            <person name="Brambilla E."/>
            <person name="Yasawong M."/>
            <person name="Rohde M."/>
            <person name="Pukall R."/>
            <person name="Spring S."/>
            <person name="Goker M."/>
            <person name="Woyke T."/>
            <person name="Bristow J."/>
            <person name="Eisen J.A."/>
            <person name="Markowitz V."/>
            <person name="Hugenholtz P."/>
            <person name="Kyrpides N.C."/>
            <person name="Klenk H.P."/>
        </authorList>
    </citation>
    <scope>NUCLEOTIDE SEQUENCE [LARGE SCALE GENOMIC DNA]</scope>
    <source>
        <strain evidence="7">ATCC 51220 / DSM 2926 / LMG 16218 / CuHBu1</strain>
        <plasmid evidence="7">pILYOP02</plasmid>
    </source>
</reference>
<dbReference type="Pfam" id="PF19044">
    <property type="entry name" value="P-loop_TraG"/>
    <property type="match status" value="1"/>
</dbReference>
<keyword evidence="6" id="KW-0614">Plasmid</keyword>
<keyword evidence="2" id="KW-0547">Nucleotide-binding</keyword>
<evidence type="ECO:0000259" key="5">
    <source>
        <dbReference type="Pfam" id="PF19044"/>
    </source>
</evidence>
<accession>E3HE24</accession>
<dbReference type="CDD" id="cd01127">
    <property type="entry name" value="TrwB_TraG_TraD_VirD4"/>
    <property type="match status" value="1"/>
</dbReference>
<dbReference type="OrthoDB" id="9816422at2"/>
<name>E3HE24_ILYPC</name>
<evidence type="ECO:0000259" key="4">
    <source>
        <dbReference type="Pfam" id="PF03135"/>
    </source>
</evidence>
<evidence type="ECO:0000256" key="2">
    <source>
        <dbReference type="ARBA" id="ARBA00022741"/>
    </source>
</evidence>
<evidence type="ECO:0000256" key="1">
    <source>
        <dbReference type="ARBA" id="ARBA00006512"/>
    </source>
</evidence>
<feature type="domain" description="CagE TrbE VirB component of type IV transporter system central" evidence="4">
    <location>
        <begin position="179"/>
        <end position="389"/>
    </location>
</feature>
<geneLocation type="plasmid" evidence="6 7">
    <name>pILYOP02</name>
</geneLocation>
<evidence type="ECO:0000313" key="6">
    <source>
        <dbReference type="EMBL" id="ADO84636.1"/>
    </source>
</evidence>
<protein>
    <submittedName>
        <fullName evidence="6">CagE, TrbE, VirB component of type IV transporter system, conserved region</fullName>
    </submittedName>
</protein>
<comment type="similarity">
    <text evidence="1">Belongs to the TrbE/VirB4 family.</text>
</comment>
<dbReference type="EMBL" id="CP002283">
    <property type="protein sequence ID" value="ADO84636.1"/>
    <property type="molecule type" value="Genomic_DNA"/>
</dbReference>
<dbReference type="InterPro" id="IPR051162">
    <property type="entry name" value="T4SS_component"/>
</dbReference>
<dbReference type="InterPro" id="IPR018145">
    <property type="entry name" value="CagE_TrbE_VirB_cntrl_dom"/>
</dbReference>
<proteinExistence type="inferred from homology"/>
<keyword evidence="3" id="KW-0067">ATP-binding</keyword>
<evidence type="ECO:0000256" key="3">
    <source>
        <dbReference type="ARBA" id="ARBA00022840"/>
    </source>
</evidence>
<dbReference type="PANTHER" id="PTHR30121">
    <property type="entry name" value="UNCHARACTERIZED PROTEIN YJGR-RELATED"/>
    <property type="match status" value="1"/>
</dbReference>
<organism evidence="6 7">
    <name type="scientific">Ilyobacter polytropus (strain ATCC 51220 / DSM 2926 / LMG 16218 / CuHBu1)</name>
    <dbReference type="NCBI Taxonomy" id="572544"/>
    <lineage>
        <taxon>Bacteria</taxon>
        <taxon>Fusobacteriati</taxon>
        <taxon>Fusobacteriota</taxon>
        <taxon>Fusobacteriia</taxon>
        <taxon>Fusobacteriales</taxon>
        <taxon>Fusobacteriaceae</taxon>
        <taxon>Ilyobacter</taxon>
    </lineage>
</organism>
<gene>
    <name evidence="6" type="ordered locus">Ilyop_2889</name>
</gene>
<dbReference type="HOGENOM" id="CLU_008341_1_0_0"/>
<sequence length="804" mass="92533">MFLKEYKDVQDRLAFYLPWGYMVEPGILINKNGSIQATFSFRGFDLDSSTIGELISSANKINNIFKRIDGEWTFHCESKRFKSKNYRMSKGIKEIPVQIIEDERKKFFESGHHYESEYFFTLTYLPPKDATKKLLDFFIVGEKTEGGVDYKEAIKTFKSQSEDFFLSVKPIFAQVRWLNDKETLTYLHSTVSDKYHGVKVPEFSVLLDNFITDTPLIGGLEPKLGEKHLRTISIDGFPGSSIPGILDDLNRLNVEYRWVTRFISLDKETSLKNLESYHRKWFAGRKSFFQLIKEVFTNQETIHNLNRDSLNKAEEVAQEKTFIQSDEVSLGYYTCTIVILDEDKKALNKKVKEIVKIINGLEFVAHIETFNAIEAWLGSLPGTTIYNVRKPMINSLTLAHLLPMSAVWAGESWNKHLDVPPLLYTQTSGNTPFRLNLHQGDVGHTMIVGMTGSGKSVKLAALAAQFKKYNNSQIYTFDKGASSRILTKAVGGDFYDLGGEDLAFQPLALIDRAIEKEFAQEWLEAIYLQENIEIDPKRKEAIWNALTDLENTPINQRTLTGFKAYLQDEDLRRAIKPYTNEGPYGKYFDSSEDNLSYGNWQVFEMEKIAEKKQVITPTLSYLFHRIEIDRLNGDPTLIILDECWLFFDNQQFESKIREWLKVLRKKNASVVFATQELNDIAKSNICETVKNACQTKIFLPNPKAKENVEIYKEFGLNEREIEILSLGTLKRDYYYKSSLGSRLYQLGLSPLELAYLATSGESDQQSAKNIMHLNVKEFNVAWLKFKGFNGEKIVKEVEKRLINF</sequence>
<dbReference type="SUPFAM" id="SSF52540">
    <property type="entry name" value="P-loop containing nucleoside triphosphate hydrolases"/>
    <property type="match status" value="1"/>
</dbReference>
<dbReference type="eggNOG" id="COG3451">
    <property type="taxonomic scope" value="Bacteria"/>
</dbReference>
<dbReference type="InterPro" id="IPR027417">
    <property type="entry name" value="P-loop_NTPase"/>
</dbReference>
<dbReference type="TCDB" id="3.A.7.4.2">
    <property type="family name" value="the type iv (conjugal dna-protein transfer or virb) secretory pathway (ivsp) family"/>
</dbReference>
<dbReference type="Pfam" id="PF03135">
    <property type="entry name" value="CagE_TrbE_VirB"/>
    <property type="match status" value="1"/>
</dbReference>